<evidence type="ECO:0000256" key="4">
    <source>
        <dbReference type="RuleBase" id="RU003495"/>
    </source>
</evidence>
<accession>A0A7Z2JCW9</accession>
<dbReference type="InterPro" id="IPR034718">
    <property type="entry name" value="RlpA"/>
</dbReference>
<dbReference type="OrthoDB" id="9779128at2"/>
<comment type="similarity">
    <text evidence="3 4">Belongs to the RlpA family.</text>
</comment>
<dbReference type="EC" id="4.2.2.-" evidence="3"/>
<dbReference type="AlphaFoldDB" id="A0A7Z2JCW9"/>
<feature type="domain" description="RlpA-like protein double-psi beta-barrel" evidence="5">
    <location>
        <begin position="4"/>
        <end position="87"/>
    </location>
</feature>
<dbReference type="RefSeq" id="WP_158762046.1">
    <property type="nucleotide sequence ID" value="NZ_CP046911.1"/>
</dbReference>
<dbReference type="PANTHER" id="PTHR34183">
    <property type="entry name" value="ENDOLYTIC PEPTIDOGLYCAN TRANSGLYCOSYLASE RLPA"/>
    <property type="match status" value="1"/>
</dbReference>
<dbReference type="CDD" id="cd22268">
    <property type="entry name" value="DPBB_RlpA-like"/>
    <property type="match status" value="1"/>
</dbReference>
<dbReference type="GO" id="GO:0008932">
    <property type="term" value="F:lytic endotransglycosylase activity"/>
    <property type="evidence" value="ECO:0007669"/>
    <property type="project" value="UniProtKB-UniRule"/>
</dbReference>
<dbReference type="Pfam" id="PF03330">
    <property type="entry name" value="DPBB_1"/>
    <property type="match status" value="1"/>
</dbReference>
<evidence type="ECO:0000313" key="6">
    <source>
        <dbReference type="EMBL" id="QGZ58869.1"/>
    </source>
</evidence>
<dbReference type="GO" id="GO:0000270">
    <property type="term" value="P:peptidoglycan metabolic process"/>
    <property type="evidence" value="ECO:0007669"/>
    <property type="project" value="UniProtKB-UniRule"/>
</dbReference>
<name>A0A7Z2JCW9_9BURK</name>
<dbReference type="EMBL" id="CP046911">
    <property type="protein sequence ID" value="QGZ58869.1"/>
    <property type="molecule type" value="Genomic_DNA"/>
</dbReference>
<evidence type="ECO:0000259" key="5">
    <source>
        <dbReference type="Pfam" id="PF03330"/>
    </source>
</evidence>
<keyword evidence="7" id="KW-1185">Reference proteome</keyword>
<gene>
    <name evidence="3" type="primary">rlpA</name>
    <name evidence="6" type="ORF">FAZ97_28390</name>
</gene>
<evidence type="ECO:0000313" key="7">
    <source>
        <dbReference type="Proteomes" id="UP000434209"/>
    </source>
</evidence>
<reference evidence="6 7" key="1">
    <citation type="submission" date="2019-12" db="EMBL/GenBank/DDBJ databases">
        <title>Paraburkholderia acidiphila 7Q-K02 sp. nov and Paraburkholderia acidisoli DHF22 sp. nov., two strains isolated from forest soil.</title>
        <authorList>
            <person name="Gao Z."/>
            <person name="Qiu L."/>
        </authorList>
    </citation>
    <scope>NUCLEOTIDE SEQUENCE [LARGE SCALE GENOMIC DNA]</scope>
    <source>
        <strain evidence="6 7">7Q-K02</strain>
    </source>
</reference>
<organism evidence="6 7">
    <name type="scientific">Paraburkholderia acidiphila</name>
    <dbReference type="NCBI Taxonomy" id="2571747"/>
    <lineage>
        <taxon>Bacteria</taxon>
        <taxon>Pseudomonadati</taxon>
        <taxon>Pseudomonadota</taxon>
        <taxon>Betaproteobacteria</taxon>
        <taxon>Burkholderiales</taxon>
        <taxon>Burkholderiaceae</taxon>
        <taxon>Paraburkholderia</taxon>
    </lineage>
</organism>
<evidence type="ECO:0000256" key="1">
    <source>
        <dbReference type="ARBA" id="ARBA00023239"/>
    </source>
</evidence>
<dbReference type="SUPFAM" id="SSF50685">
    <property type="entry name" value="Barwin-like endoglucanases"/>
    <property type="match status" value="1"/>
</dbReference>
<protein>
    <recommendedName>
        <fullName evidence="3">Endolytic peptidoglycan transglycosylase RlpA</fullName>
        <ecNumber evidence="3">4.2.2.-</ecNumber>
    </recommendedName>
</protein>
<dbReference type="GO" id="GO:0071555">
    <property type="term" value="P:cell wall organization"/>
    <property type="evidence" value="ECO:0007669"/>
    <property type="project" value="UniProtKB-KW"/>
</dbReference>
<proteinExistence type="inferred from homology"/>
<evidence type="ECO:0000256" key="2">
    <source>
        <dbReference type="ARBA" id="ARBA00023316"/>
    </source>
</evidence>
<evidence type="ECO:0000256" key="3">
    <source>
        <dbReference type="HAMAP-Rule" id="MF_02071"/>
    </source>
</evidence>
<dbReference type="HAMAP" id="MF_02071">
    <property type="entry name" value="RlpA"/>
    <property type="match status" value="1"/>
</dbReference>
<sequence length="110" mass="11880">MLQSGEASWYASKFQGRRTASGERYNGAALTAAHRTLPLGTWVRVTLLATGRSIVVRINDRGPFVAGRVIDLSWAAAKALGLPYAHSKQVRIERFGKMTLARSGFGGSDS</sequence>
<comment type="function">
    <text evidence="3">Lytic transglycosylase with a strong preference for naked glycan strands that lack stem peptides.</text>
</comment>
<keyword evidence="2 3" id="KW-0961">Cell wall biogenesis/degradation</keyword>
<keyword evidence="1 3" id="KW-0456">Lyase</keyword>
<dbReference type="KEGG" id="pacp:FAZ97_28390"/>
<dbReference type="InterPro" id="IPR012997">
    <property type="entry name" value="RplA"/>
</dbReference>
<dbReference type="Proteomes" id="UP000434209">
    <property type="component" value="Chromosome 3"/>
</dbReference>
<dbReference type="InterPro" id="IPR036908">
    <property type="entry name" value="RlpA-like_sf"/>
</dbReference>
<dbReference type="InterPro" id="IPR009009">
    <property type="entry name" value="RlpA-like_DPBB"/>
</dbReference>
<dbReference type="PANTHER" id="PTHR34183:SF8">
    <property type="entry name" value="ENDOLYTIC PEPTIDOGLYCAN TRANSGLYCOSYLASE RLPA-RELATED"/>
    <property type="match status" value="1"/>
</dbReference>
<dbReference type="NCBIfam" id="TIGR00413">
    <property type="entry name" value="rlpA"/>
    <property type="match status" value="1"/>
</dbReference>
<dbReference type="Gene3D" id="2.40.40.10">
    <property type="entry name" value="RlpA-like domain"/>
    <property type="match status" value="1"/>
</dbReference>